<feature type="compositionally biased region" description="Low complexity" evidence="1">
    <location>
        <begin position="97"/>
        <end position="108"/>
    </location>
</feature>
<name>A0A8J5KY77_ZINOF</name>
<organism evidence="2 3">
    <name type="scientific">Zingiber officinale</name>
    <name type="common">Ginger</name>
    <name type="synonym">Amomum zingiber</name>
    <dbReference type="NCBI Taxonomy" id="94328"/>
    <lineage>
        <taxon>Eukaryota</taxon>
        <taxon>Viridiplantae</taxon>
        <taxon>Streptophyta</taxon>
        <taxon>Embryophyta</taxon>
        <taxon>Tracheophyta</taxon>
        <taxon>Spermatophyta</taxon>
        <taxon>Magnoliopsida</taxon>
        <taxon>Liliopsida</taxon>
        <taxon>Zingiberales</taxon>
        <taxon>Zingiberaceae</taxon>
        <taxon>Zingiber</taxon>
    </lineage>
</organism>
<evidence type="ECO:0000313" key="2">
    <source>
        <dbReference type="EMBL" id="KAG6503693.1"/>
    </source>
</evidence>
<comment type="caution">
    <text evidence="2">The sequence shown here is derived from an EMBL/GenBank/DDBJ whole genome shotgun (WGS) entry which is preliminary data.</text>
</comment>
<dbReference type="AlphaFoldDB" id="A0A8J5KY77"/>
<proteinExistence type="predicted"/>
<accession>A0A8J5KY77</accession>
<feature type="compositionally biased region" description="Basic and acidic residues" evidence="1">
    <location>
        <begin position="66"/>
        <end position="82"/>
    </location>
</feature>
<evidence type="ECO:0000256" key="1">
    <source>
        <dbReference type="SAM" id="MobiDB-lite"/>
    </source>
</evidence>
<reference evidence="2 3" key="1">
    <citation type="submission" date="2020-08" db="EMBL/GenBank/DDBJ databases">
        <title>Plant Genome Project.</title>
        <authorList>
            <person name="Zhang R.-G."/>
        </authorList>
    </citation>
    <scope>NUCLEOTIDE SEQUENCE [LARGE SCALE GENOMIC DNA]</scope>
    <source>
        <tissue evidence="2">Rhizome</tissue>
    </source>
</reference>
<feature type="region of interest" description="Disordered" evidence="1">
    <location>
        <begin position="55"/>
        <end position="119"/>
    </location>
</feature>
<sequence length="157" mass="16878">MDNLFMEYSSEDMLMSGVEDSFGDQEPIPIDPSQTAEMGHIRDDIASHMWNDYVEHHPRGTGRTNPIDRERKRVGDDARGRDGGVTGGVHGSGGRRAGVLAAPGSHSLAHPHPHPSPRPLRLPAAAHSPAILRPAVPLQTPPADAASSLRVESLFSM</sequence>
<protein>
    <submittedName>
        <fullName evidence="2">Uncharacterized protein</fullName>
    </submittedName>
</protein>
<evidence type="ECO:0000313" key="3">
    <source>
        <dbReference type="Proteomes" id="UP000734854"/>
    </source>
</evidence>
<dbReference type="EMBL" id="JACMSC010000010">
    <property type="protein sequence ID" value="KAG6503693.1"/>
    <property type="molecule type" value="Genomic_DNA"/>
</dbReference>
<keyword evidence="3" id="KW-1185">Reference proteome</keyword>
<dbReference type="Proteomes" id="UP000734854">
    <property type="component" value="Unassembled WGS sequence"/>
</dbReference>
<gene>
    <name evidence="2" type="ORF">ZIOFF_036017</name>
</gene>
<feature type="compositionally biased region" description="Gly residues" evidence="1">
    <location>
        <begin position="83"/>
        <end position="96"/>
    </location>
</feature>